<name>A0ABR2DTW8_9ROSI</name>
<dbReference type="PANTHER" id="PTHR15486:SF49">
    <property type="entry name" value="GLYCEROL-3-PHOSPHATE 2-O-ACYLTRANSFERASE 6"/>
    <property type="match status" value="1"/>
</dbReference>
<evidence type="ECO:0000259" key="11">
    <source>
        <dbReference type="Pfam" id="PF23270"/>
    </source>
</evidence>
<keyword evidence="4" id="KW-0808">Transferase</keyword>
<evidence type="ECO:0000256" key="8">
    <source>
        <dbReference type="ARBA" id="ARBA00023209"/>
    </source>
</evidence>
<gene>
    <name evidence="12" type="ORF">V6N12_027161</name>
</gene>
<comment type="subcellular location">
    <subcellularLocation>
        <location evidence="1">Membrane</location>
    </subcellularLocation>
</comment>
<reference evidence="12 13" key="1">
    <citation type="journal article" date="2024" name="G3 (Bethesda)">
        <title>Genome assembly of Hibiscus sabdariffa L. provides insights into metabolisms of medicinal natural products.</title>
        <authorList>
            <person name="Kim T."/>
        </authorList>
    </citation>
    <scope>NUCLEOTIDE SEQUENCE [LARGE SCALE GENOMIC DNA]</scope>
    <source>
        <strain evidence="12">TK-2024</strain>
        <tissue evidence="12">Old leaves</tissue>
    </source>
</reference>
<comment type="similarity">
    <text evidence="2">Belongs to the GPAT/DAPAT family.</text>
</comment>
<keyword evidence="6" id="KW-1133">Transmembrane helix</keyword>
<keyword evidence="3" id="KW-0444">Lipid biosynthesis</keyword>
<keyword evidence="13" id="KW-1185">Reference proteome</keyword>
<evidence type="ECO:0000256" key="4">
    <source>
        <dbReference type="ARBA" id="ARBA00022679"/>
    </source>
</evidence>
<dbReference type="Pfam" id="PF23270">
    <property type="entry name" value="HAD_RAM2_N"/>
    <property type="match status" value="1"/>
</dbReference>
<evidence type="ECO:0000313" key="13">
    <source>
        <dbReference type="Proteomes" id="UP001472677"/>
    </source>
</evidence>
<sequence>MVMAAHRCFEPISKCSSEGRSNQTVVADLNGTLLVSPNPFPYFLLFALEAGSLTRAHVLLASLPFVYLANLFISESAANKAFVFISFAGLKIGSIEFISRSVLPKFYAEDVHPETWRVFSSFGKRYVVTANPRIMVEPFAKTVLGADKVIGTELRVTKSGRATGFTKNPGILAGEHKRAAILKEFGTSFPDLGLGDRDTDHDFMSLCKEGYMVPGTKGKGVKSAIEVVNYVRRGLSGTLRFIRKNTLNLVAGELIELKASNGFVVKEMFSVDRMVKVVEEAVQMLNLIILISLISS</sequence>
<evidence type="ECO:0000256" key="9">
    <source>
        <dbReference type="ARBA" id="ARBA00023264"/>
    </source>
</evidence>
<evidence type="ECO:0000256" key="2">
    <source>
        <dbReference type="ARBA" id="ARBA00007937"/>
    </source>
</evidence>
<evidence type="ECO:0000256" key="6">
    <source>
        <dbReference type="ARBA" id="ARBA00022989"/>
    </source>
</evidence>
<proteinExistence type="inferred from homology"/>
<keyword evidence="10" id="KW-0012">Acyltransferase</keyword>
<feature type="domain" description="Glycerol-3-phosphate acyltransferase RAM2/GPAT1-8 HAD-like" evidence="11">
    <location>
        <begin position="24"/>
        <end position="213"/>
    </location>
</feature>
<evidence type="ECO:0000256" key="7">
    <source>
        <dbReference type="ARBA" id="ARBA00023136"/>
    </source>
</evidence>
<keyword evidence="8" id="KW-0594">Phospholipid biosynthesis</keyword>
<dbReference type="EMBL" id="JBBPBM010000023">
    <property type="protein sequence ID" value="KAK8546374.1"/>
    <property type="molecule type" value="Genomic_DNA"/>
</dbReference>
<evidence type="ECO:0000256" key="1">
    <source>
        <dbReference type="ARBA" id="ARBA00004370"/>
    </source>
</evidence>
<evidence type="ECO:0000256" key="10">
    <source>
        <dbReference type="ARBA" id="ARBA00023315"/>
    </source>
</evidence>
<dbReference type="Gene3D" id="3.40.50.1000">
    <property type="entry name" value="HAD superfamily/HAD-like"/>
    <property type="match status" value="1"/>
</dbReference>
<dbReference type="Proteomes" id="UP001472677">
    <property type="component" value="Unassembled WGS sequence"/>
</dbReference>
<dbReference type="InterPro" id="IPR056462">
    <property type="entry name" value="HAD_RAM2/GPAT1-8"/>
</dbReference>
<dbReference type="InterPro" id="IPR036412">
    <property type="entry name" value="HAD-like_sf"/>
</dbReference>
<organism evidence="12 13">
    <name type="scientific">Hibiscus sabdariffa</name>
    <name type="common">roselle</name>
    <dbReference type="NCBI Taxonomy" id="183260"/>
    <lineage>
        <taxon>Eukaryota</taxon>
        <taxon>Viridiplantae</taxon>
        <taxon>Streptophyta</taxon>
        <taxon>Embryophyta</taxon>
        <taxon>Tracheophyta</taxon>
        <taxon>Spermatophyta</taxon>
        <taxon>Magnoliopsida</taxon>
        <taxon>eudicotyledons</taxon>
        <taxon>Gunneridae</taxon>
        <taxon>Pentapetalae</taxon>
        <taxon>rosids</taxon>
        <taxon>malvids</taxon>
        <taxon>Malvales</taxon>
        <taxon>Malvaceae</taxon>
        <taxon>Malvoideae</taxon>
        <taxon>Hibiscus</taxon>
    </lineage>
</organism>
<evidence type="ECO:0000313" key="12">
    <source>
        <dbReference type="EMBL" id="KAK8546374.1"/>
    </source>
</evidence>
<dbReference type="PANTHER" id="PTHR15486">
    <property type="entry name" value="ANCIENT UBIQUITOUS PROTEIN"/>
    <property type="match status" value="1"/>
</dbReference>
<keyword evidence="7" id="KW-0472">Membrane</keyword>
<accession>A0ABR2DTW8</accession>
<evidence type="ECO:0000256" key="3">
    <source>
        <dbReference type="ARBA" id="ARBA00022516"/>
    </source>
</evidence>
<evidence type="ECO:0000256" key="5">
    <source>
        <dbReference type="ARBA" id="ARBA00022692"/>
    </source>
</evidence>
<keyword evidence="9" id="KW-1208">Phospholipid metabolism</keyword>
<keyword evidence="8" id="KW-0443">Lipid metabolism</keyword>
<comment type="caution">
    <text evidence="12">The sequence shown here is derived from an EMBL/GenBank/DDBJ whole genome shotgun (WGS) entry which is preliminary data.</text>
</comment>
<dbReference type="InterPro" id="IPR023214">
    <property type="entry name" value="HAD_sf"/>
</dbReference>
<protein>
    <recommendedName>
        <fullName evidence="11">Glycerol-3-phosphate acyltransferase RAM2/GPAT1-8 HAD-like domain-containing protein</fullName>
    </recommendedName>
</protein>
<dbReference type="SUPFAM" id="SSF56784">
    <property type="entry name" value="HAD-like"/>
    <property type="match status" value="1"/>
</dbReference>
<keyword evidence="5" id="KW-0812">Transmembrane</keyword>